<evidence type="ECO:0000313" key="2">
    <source>
        <dbReference type="Proteomes" id="UP001645039"/>
    </source>
</evidence>
<keyword evidence="2" id="KW-1185">Reference proteome</keyword>
<sequence length="187" mass="20596">MQRSSLWMWAVGIGGSLLLAGCAGGQRPAPSPIQPDSEAPLTAPQPIPVTGMNAMPVTGMASDWVPPLFISPEEEASYYVSRLADRRFVTSYGGYDNRRPFYIAAERLGEIGLPAIPLLFTRLNTADQYELALALYALQLATQDPQLMVRTSGEYIQLGVVLDPAYNADNIAIAQQWWQRHAMQLDR</sequence>
<protein>
    <submittedName>
        <fullName evidence="1">Uncharacterized protein</fullName>
    </submittedName>
</protein>
<name>A0ABR9F4K3_9GAMM</name>
<proteinExistence type="predicted"/>
<comment type="caution">
    <text evidence="1">The sequence shown here is derived from an EMBL/GenBank/DDBJ whole genome shotgun (WGS) entry which is preliminary data.</text>
</comment>
<dbReference type="RefSeq" id="WP_096279289.1">
    <property type="nucleotide sequence ID" value="NZ_CBCSBM010000016.1"/>
</dbReference>
<dbReference type="PROSITE" id="PS51257">
    <property type="entry name" value="PROKAR_LIPOPROTEIN"/>
    <property type="match status" value="1"/>
</dbReference>
<reference evidence="1 2" key="1">
    <citation type="submission" date="2020-07" db="EMBL/GenBank/DDBJ databases">
        <title>Halophilic bacteria isolated from french cheeses.</title>
        <authorList>
            <person name="Kothe C.I."/>
            <person name="Farah-Kraiem B."/>
            <person name="Renault P."/>
            <person name="Dridi B."/>
        </authorList>
    </citation>
    <scope>NUCLEOTIDE SEQUENCE [LARGE SCALE GENOMIC DNA]</scope>
    <source>
        <strain evidence="1 2">FME1</strain>
    </source>
</reference>
<dbReference type="EMBL" id="RRZD01000017">
    <property type="protein sequence ID" value="MBE0401408.1"/>
    <property type="molecule type" value="Genomic_DNA"/>
</dbReference>
<accession>A0ABR9F4K3</accession>
<evidence type="ECO:0000313" key="1">
    <source>
        <dbReference type="EMBL" id="MBE0401408.1"/>
    </source>
</evidence>
<dbReference type="Proteomes" id="UP001645039">
    <property type="component" value="Unassembled WGS sequence"/>
</dbReference>
<gene>
    <name evidence="1" type="ORF">EI168_15070</name>
</gene>
<organism evidence="1 2">
    <name type="scientific">Halomonas casei</name>
    <dbReference type="NCBI Taxonomy" id="2742613"/>
    <lineage>
        <taxon>Bacteria</taxon>
        <taxon>Pseudomonadati</taxon>
        <taxon>Pseudomonadota</taxon>
        <taxon>Gammaproteobacteria</taxon>
        <taxon>Oceanospirillales</taxon>
        <taxon>Halomonadaceae</taxon>
        <taxon>Halomonas</taxon>
    </lineage>
</organism>